<dbReference type="InterPro" id="IPR001466">
    <property type="entry name" value="Beta-lactam-related"/>
</dbReference>
<gene>
    <name evidence="2" type="ORF">BDK89_2596</name>
</gene>
<dbReference type="PANTHER" id="PTHR43283:SF3">
    <property type="entry name" value="BETA-LACTAMASE FAMILY PROTEIN (AFU_ORTHOLOGUE AFUA_5G07500)"/>
    <property type="match status" value="1"/>
</dbReference>
<dbReference type="PANTHER" id="PTHR43283">
    <property type="entry name" value="BETA-LACTAMASE-RELATED"/>
    <property type="match status" value="1"/>
</dbReference>
<evidence type="ECO:0000313" key="3">
    <source>
        <dbReference type="Proteomes" id="UP000294558"/>
    </source>
</evidence>
<dbReference type="RefSeq" id="WP_133869317.1">
    <property type="nucleotide sequence ID" value="NZ_SOAU01000001.1"/>
</dbReference>
<feature type="domain" description="Beta-lactamase-related" evidence="1">
    <location>
        <begin position="13"/>
        <end position="324"/>
    </location>
</feature>
<dbReference type="InterPro" id="IPR012338">
    <property type="entry name" value="Beta-lactam/transpept-like"/>
</dbReference>
<dbReference type="InterPro" id="IPR050789">
    <property type="entry name" value="Diverse_Enzym_Activities"/>
</dbReference>
<dbReference type="SUPFAM" id="SSF56601">
    <property type="entry name" value="beta-lactamase/transpeptidase-like"/>
    <property type="match status" value="1"/>
</dbReference>
<protein>
    <submittedName>
        <fullName evidence="2">CubicO group peptidase (Beta-lactamase class C family)</fullName>
    </submittedName>
</protein>
<sequence length="336" mass="35507">MADAASLATEAGAVVERDRLAAVVAVHQRGVRVGATAGGLADRRWAIANTVDTRFQLASGTKGVTALVVLSLVADGVLALDQPVRTLLGDDLAAIDDRVTVEHLLSHRSGIGDYLDEEQLGDVSDYIMTVPVHRLESVEAYREVLDGFAQVSEPGERFAYNNSGFVVLALIAERAAGASFAELVDRRVCEPAGLTATRFERNDALPGGVAVGYLDETGLRTNALHLPLLGAGDGGLTSSVDDVDRLWRAVVRGAVVPAELVASMTTPRSTTPSGDRYGLGLWFAPTSGVLALEGMDAGISFRSLHDPDRDLTATVVSNTSRGAWPVARVLDDALWH</sequence>
<name>A0A4R7I0Q9_9ACTN</name>
<dbReference type="Gene3D" id="3.40.710.10">
    <property type="entry name" value="DD-peptidase/beta-lactamase superfamily"/>
    <property type="match status" value="1"/>
</dbReference>
<dbReference type="AlphaFoldDB" id="A0A4R7I0Q9"/>
<organism evidence="2 3">
    <name type="scientific">Ilumatobacter fluminis</name>
    <dbReference type="NCBI Taxonomy" id="467091"/>
    <lineage>
        <taxon>Bacteria</taxon>
        <taxon>Bacillati</taxon>
        <taxon>Actinomycetota</taxon>
        <taxon>Acidimicrobiia</taxon>
        <taxon>Acidimicrobiales</taxon>
        <taxon>Ilumatobacteraceae</taxon>
        <taxon>Ilumatobacter</taxon>
    </lineage>
</organism>
<dbReference type="EMBL" id="SOAU01000001">
    <property type="protein sequence ID" value="TDT16995.1"/>
    <property type="molecule type" value="Genomic_DNA"/>
</dbReference>
<dbReference type="Proteomes" id="UP000294558">
    <property type="component" value="Unassembled WGS sequence"/>
</dbReference>
<reference evidence="2 3" key="1">
    <citation type="submission" date="2019-03" db="EMBL/GenBank/DDBJ databases">
        <title>Sequencing the genomes of 1000 actinobacteria strains.</title>
        <authorList>
            <person name="Klenk H.-P."/>
        </authorList>
    </citation>
    <scope>NUCLEOTIDE SEQUENCE [LARGE SCALE GENOMIC DNA]</scope>
    <source>
        <strain evidence="2 3">DSM 18936</strain>
    </source>
</reference>
<evidence type="ECO:0000313" key="2">
    <source>
        <dbReference type="EMBL" id="TDT16995.1"/>
    </source>
</evidence>
<keyword evidence="3" id="KW-1185">Reference proteome</keyword>
<dbReference type="OrthoDB" id="3863176at2"/>
<proteinExistence type="predicted"/>
<accession>A0A4R7I0Q9</accession>
<evidence type="ECO:0000259" key="1">
    <source>
        <dbReference type="Pfam" id="PF00144"/>
    </source>
</evidence>
<dbReference type="Pfam" id="PF00144">
    <property type="entry name" value="Beta-lactamase"/>
    <property type="match status" value="1"/>
</dbReference>
<comment type="caution">
    <text evidence="2">The sequence shown here is derived from an EMBL/GenBank/DDBJ whole genome shotgun (WGS) entry which is preliminary data.</text>
</comment>